<accession>A0A9J6FK78</accession>
<dbReference type="EMBL" id="JABSTR010000004">
    <property type="protein sequence ID" value="KAH9366638.1"/>
    <property type="molecule type" value="Genomic_DNA"/>
</dbReference>
<evidence type="ECO:0000313" key="2">
    <source>
        <dbReference type="Proteomes" id="UP000821853"/>
    </source>
</evidence>
<dbReference type="SUPFAM" id="SSF53098">
    <property type="entry name" value="Ribonuclease H-like"/>
    <property type="match status" value="1"/>
</dbReference>
<dbReference type="InterPro" id="IPR036397">
    <property type="entry name" value="RNaseH_sf"/>
</dbReference>
<gene>
    <name evidence="1" type="ORF">HPB48_017031</name>
</gene>
<proteinExistence type="predicted"/>
<protein>
    <submittedName>
        <fullName evidence="1">Uncharacterized protein</fullName>
    </submittedName>
</protein>
<dbReference type="VEuPathDB" id="VectorBase:HLOH_057811"/>
<dbReference type="Gene3D" id="3.30.420.10">
    <property type="entry name" value="Ribonuclease H-like superfamily/Ribonuclease H"/>
    <property type="match status" value="1"/>
</dbReference>
<dbReference type="OMA" id="WRIMELH"/>
<dbReference type="AlphaFoldDB" id="A0A9J6FK78"/>
<dbReference type="OrthoDB" id="421040at2759"/>
<comment type="caution">
    <text evidence="1">The sequence shown here is derived from an EMBL/GenBank/DDBJ whole genome shotgun (WGS) entry which is preliminary data.</text>
</comment>
<sequence>MLCTDGSVLPSEGRGVAAYTAPARGAHRQCRLPFPTGPTVGKLAGLHLAADWLLEDPPPGASIFCHFRPALLRLREASVPWGRGGHLELSLVAKLLDLLGQGCNLRRQWLPAQVGVPVKEAADAVAKAAHESTVVPVCTSLVRFDMAKYFIRREVATRHFCRRVASGEIPRLIPTRGIAQMEWSLLLQLRTACFKHCRTHPKAESQGLS</sequence>
<reference evidence="1 2" key="1">
    <citation type="journal article" date="2020" name="Cell">
        <title>Large-Scale Comparative Analyses of Tick Genomes Elucidate Their Genetic Diversity and Vector Capacities.</title>
        <authorList>
            <consortium name="Tick Genome and Microbiome Consortium (TIGMIC)"/>
            <person name="Jia N."/>
            <person name="Wang J."/>
            <person name="Shi W."/>
            <person name="Du L."/>
            <person name="Sun Y."/>
            <person name="Zhan W."/>
            <person name="Jiang J.F."/>
            <person name="Wang Q."/>
            <person name="Zhang B."/>
            <person name="Ji P."/>
            <person name="Bell-Sakyi L."/>
            <person name="Cui X.M."/>
            <person name="Yuan T.T."/>
            <person name="Jiang B.G."/>
            <person name="Yang W.F."/>
            <person name="Lam T.T."/>
            <person name="Chang Q.C."/>
            <person name="Ding S.J."/>
            <person name="Wang X.J."/>
            <person name="Zhu J.G."/>
            <person name="Ruan X.D."/>
            <person name="Zhao L."/>
            <person name="Wei J.T."/>
            <person name="Ye R.Z."/>
            <person name="Que T.C."/>
            <person name="Du C.H."/>
            <person name="Zhou Y.H."/>
            <person name="Cheng J.X."/>
            <person name="Dai P.F."/>
            <person name="Guo W.B."/>
            <person name="Han X.H."/>
            <person name="Huang E.J."/>
            <person name="Li L.F."/>
            <person name="Wei W."/>
            <person name="Gao Y.C."/>
            <person name="Liu J.Z."/>
            <person name="Shao H.Z."/>
            <person name="Wang X."/>
            <person name="Wang C.C."/>
            <person name="Yang T.C."/>
            <person name="Huo Q.B."/>
            <person name="Li W."/>
            <person name="Chen H.Y."/>
            <person name="Chen S.E."/>
            <person name="Zhou L.G."/>
            <person name="Ni X.B."/>
            <person name="Tian J.H."/>
            <person name="Sheng Y."/>
            <person name="Liu T."/>
            <person name="Pan Y.S."/>
            <person name="Xia L.Y."/>
            <person name="Li J."/>
            <person name="Zhao F."/>
            <person name="Cao W.C."/>
        </authorList>
    </citation>
    <scope>NUCLEOTIDE SEQUENCE [LARGE SCALE GENOMIC DNA]</scope>
    <source>
        <strain evidence="1">HaeL-2018</strain>
    </source>
</reference>
<organism evidence="1 2">
    <name type="scientific">Haemaphysalis longicornis</name>
    <name type="common">Bush tick</name>
    <dbReference type="NCBI Taxonomy" id="44386"/>
    <lineage>
        <taxon>Eukaryota</taxon>
        <taxon>Metazoa</taxon>
        <taxon>Ecdysozoa</taxon>
        <taxon>Arthropoda</taxon>
        <taxon>Chelicerata</taxon>
        <taxon>Arachnida</taxon>
        <taxon>Acari</taxon>
        <taxon>Parasitiformes</taxon>
        <taxon>Ixodida</taxon>
        <taxon>Ixodoidea</taxon>
        <taxon>Ixodidae</taxon>
        <taxon>Haemaphysalinae</taxon>
        <taxon>Haemaphysalis</taxon>
    </lineage>
</organism>
<evidence type="ECO:0000313" key="1">
    <source>
        <dbReference type="EMBL" id="KAH9366638.1"/>
    </source>
</evidence>
<keyword evidence="2" id="KW-1185">Reference proteome</keyword>
<dbReference type="InterPro" id="IPR012337">
    <property type="entry name" value="RNaseH-like_sf"/>
</dbReference>
<dbReference type="Proteomes" id="UP000821853">
    <property type="component" value="Chromosome 2"/>
</dbReference>
<dbReference type="GO" id="GO:0003676">
    <property type="term" value="F:nucleic acid binding"/>
    <property type="evidence" value="ECO:0007669"/>
    <property type="project" value="InterPro"/>
</dbReference>
<name>A0A9J6FK78_HAELO</name>